<feature type="region of interest" description="Disordered" evidence="1">
    <location>
        <begin position="1"/>
        <end position="52"/>
    </location>
</feature>
<evidence type="ECO:0000313" key="3">
    <source>
        <dbReference type="Proteomes" id="UP000026962"/>
    </source>
</evidence>
<accession>A0A0E0MD10</accession>
<reference evidence="2" key="2">
    <citation type="submission" date="2018-05" db="EMBL/GenBank/DDBJ databases">
        <title>OpunRS2 (Oryza punctata Reference Sequence Version 2).</title>
        <authorList>
            <person name="Zhang J."/>
            <person name="Kudrna D."/>
            <person name="Lee S."/>
            <person name="Talag J."/>
            <person name="Welchert J."/>
            <person name="Wing R.A."/>
        </authorList>
    </citation>
    <scope>NUCLEOTIDE SEQUENCE [LARGE SCALE GENOMIC DNA]</scope>
</reference>
<sequence>MASSAASWASGSTIMDWASPEEAKMQRGNGHGVTQDRRVKTHCDGQTKIGCDDRKSERLYRRNILS</sequence>
<keyword evidence="3" id="KW-1185">Reference proteome</keyword>
<evidence type="ECO:0000256" key="1">
    <source>
        <dbReference type="SAM" id="MobiDB-lite"/>
    </source>
</evidence>
<dbReference type="HOGENOM" id="CLU_2835611_0_0_1"/>
<dbReference type="EnsemblPlants" id="OPUNC11G04400.1">
    <property type="protein sequence ID" value="OPUNC11G04400.1"/>
    <property type="gene ID" value="OPUNC11G04400"/>
</dbReference>
<evidence type="ECO:0000313" key="2">
    <source>
        <dbReference type="EnsemblPlants" id="OPUNC11G04400.1"/>
    </source>
</evidence>
<proteinExistence type="predicted"/>
<name>A0A0E0MD10_ORYPU</name>
<feature type="compositionally biased region" description="Low complexity" evidence="1">
    <location>
        <begin position="1"/>
        <end position="12"/>
    </location>
</feature>
<reference evidence="2" key="1">
    <citation type="submission" date="2015-04" db="UniProtKB">
        <authorList>
            <consortium name="EnsemblPlants"/>
        </authorList>
    </citation>
    <scope>IDENTIFICATION</scope>
</reference>
<dbReference type="AlphaFoldDB" id="A0A0E0MD10"/>
<dbReference type="Gramene" id="OPUNC11G04400.1">
    <property type="protein sequence ID" value="OPUNC11G04400.1"/>
    <property type="gene ID" value="OPUNC11G04400"/>
</dbReference>
<organism evidence="2">
    <name type="scientific">Oryza punctata</name>
    <name type="common">Red rice</name>
    <dbReference type="NCBI Taxonomy" id="4537"/>
    <lineage>
        <taxon>Eukaryota</taxon>
        <taxon>Viridiplantae</taxon>
        <taxon>Streptophyta</taxon>
        <taxon>Embryophyta</taxon>
        <taxon>Tracheophyta</taxon>
        <taxon>Spermatophyta</taxon>
        <taxon>Magnoliopsida</taxon>
        <taxon>Liliopsida</taxon>
        <taxon>Poales</taxon>
        <taxon>Poaceae</taxon>
        <taxon>BOP clade</taxon>
        <taxon>Oryzoideae</taxon>
        <taxon>Oryzeae</taxon>
        <taxon>Oryzinae</taxon>
        <taxon>Oryza</taxon>
    </lineage>
</organism>
<dbReference type="Proteomes" id="UP000026962">
    <property type="component" value="Chromosome 11"/>
</dbReference>
<protein>
    <submittedName>
        <fullName evidence="2">Uncharacterized protein</fullName>
    </submittedName>
</protein>
<feature type="compositionally biased region" description="Basic and acidic residues" evidence="1">
    <location>
        <begin position="34"/>
        <end position="52"/>
    </location>
</feature>